<comment type="caution">
    <text evidence="2">The sequence shown here is derived from an EMBL/GenBank/DDBJ whole genome shotgun (WGS) entry which is preliminary data.</text>
</comment>
<dbReference type="Proteomes" id="UP001500503">
    <property type="component" value="Unassembled WGS sequence"/>
</dbReference>
<keyword evidence="3" id="KW-1185">Reference proteome</keyword>
<name>A0ABP8QTZ1_9ACTN</name>
<protein>
    <submittedName>
        <fullName evidence="2">Uncharacterized protein</fullName>
    </submittedName>
</protein>
<accession>A0ABP8QTZ1</accession>
<reference evidence="3" key="1">
    <citation type="journal article" date="2019" name="Int. J. Syst. Evol. Microbiol.">
        <title>The Global Catalogue of Microorganisms (GCM) 10K type strain sequencing project: providing services to taxonomists for standard genome sequencing and annotation.</title>
        <authorList>
            <consortium name="The Broad Institute Genomics Platform"/>
            <consortium name="The Broad Institute Genome Sequencing Center for Infectious Disease"/>
            <person name="Wu L."/>
            <person name="Ma J."/>
        </authorList>
    </citation>
    <scope>NUCLEOTIDE SEQUENCE [LARGE SCALE GENOMIC DNA]</scope>
    <source>
        <strain evidence="3">JCM 17933</strain>
    </source>
</reference>
<organism evidence="2 3">
    <name type="scientific">Actinoallomurus oryzae</name>
    <dbReference type="NCBI Taxonomy" id="502180"/>
    <lineage>
        <taxon>Bacteria</taxon>
        <taxon>Bacillati</taxon>
        <taxon>Actinomycetota</taxon>
        <taxon>Actinomycetes</taxon>
        <taxon>Streptosporangiales</taxon>
        <taxon>Thermomonosporaceae</taxon>
        <taxon>Actinoallomurus</taxon>
    </lineage>
</organism>
<feature type="region of interest" description="Disordered" evidence="1">
    <location>
        <begin position="197"/>
        <end position="216"/>
    </location>
</feature>
<evidence type="ECO:0000313" key="3">
    <source>
        <dbReference type="Proteomes" id="UP001500503"/>
    </source>
</evidence>
<gene>
    <name evidence="2" type="ORF">GCM10023191_071500</name>
</gene>
<evidence type="ECO:0000313" key="2">
    <source>
        <dbReference type="EMBL" id="GAA4509797.1"/>
    </source>
</evidence>
<evidence type="ECO:0000256" key="1">
    <source>
        <dbReference type="SAM" id="MobiDB-lite"/>
    </source>
</evidence>
<sequence>MRRLDLMLRLGAYGDGFAAVPGGLSLEALRRAPHGIDLGPLRPRLPEVLRTPSGRIELCPPRIAEDVGRLRDAAEVPPRKCGVLVCRVRGCAGWWGLRCVGVQGPGVCRLVGPAVCWCAGSGGVPAGRNCVCRCADPRFAGRQGLRLCAGRQGVVARPGWTLASGVGRAAGRRPCRRQIQETPRILIPFPEMVRPTRRRSGWGLRGTQGGDERLRA</sequence>
<dbReference type="EMBL" id="BAABHF010000045">
    <property type="protein sequence ID" value="GAA4509797.1"/>
    <property type="molecule type" value="Genomic_DNA"/>
</dbReference>
<proteinExistence type="predicted"/>